<keyword evidence="9 11" id="KW-0808">Transferase</keyword>
<dbReference type="GO" id="GO:0002055">
    <property type="term" value="F:adenine binding"/>
    <property type="evidence" value="ECO:0007669"/>
    <property type="project" value="TreeGrafter"/>
</dbReference>
<keyword evidence="8 11" id="KW-0328">Glycosyltransferase</keyword>
<accession>A0A532V578</accession>
<evidence type="ECO:0000256" key="4">
    <source>
        <dbReference type="ARBA" id="ARBA00004659"/>
    </source>
</evidence>
<evidence type="ECO:0000256" key="10">
    <source>
        <dbReference type="ARBA" id="ARBA00022726"/>
    </source>
</evidence>
<dbReference type="GO" id="GO:0016208">
    <property type="term" value="F:AMP binding"/>
    <property type="evidence" value="ECO:0007669"/>
    <property type="project" value="TreeGrafter"/>
</dbReference>
<organism evidence="13 14">
    <name type="scientific">candidate division LCP-89 bacterium B3_LCP</name>
    <dbReference type="NCBI Taxonomy" id="2012998"/>
    <lineage>
        <taxon>Bacteria</taxon>
        <taxon>Pseudomonadati</taxon>
        <taxon>Bacteria division LCP-89</taxon>
    </lineage>
</organism>
<dbReference type="GO" id="GO:0006166">
    <property type="term" value="P:purine ribonucleoside salvage"/>
    <property type="evidence" value="ECO:0007669"/>
    <property type="project" value="UniProtKB-UniRule"/>
</dbReference>
<name>A0A532V578_UNCL8</name>
<evidence type="ECO:0000256" key="5">
    <source>
        <dbReference type="ARBA" id="ARBA00008391"/>
    </source>
</evidence>
<feature type="domain" description="Phosphoribosyltransferase" evidence="12">
    <location>
        <begin position="27"/>
        <end position="149"/>
    </location>
</feature>
<dbReference type="Gene3D" id="3.40.50.2020">
    <property type="match status" value="1"/>
</dbReference>
<evidence type="ECO:0000313" key="13">
    <source>
        <dbReference type="EMBL" id="TKJ42137.1"/>
    </source>
</evidence>
<dbReference type="PANTHER" id="PTHR32315:SF3">
    <property type="entry name" value="ADENINE PHOSPHORIBOSYLTRANSFERASE"/>
    <property type="match status" value="1"/>
</dbReference>
<proteinExistence type="inferred from homology"/>
<dbReference type="CDD" id="cd06223">
    <property type="entry name" value="PRTases_typeI"/>
    <property type="match status" value="1"/>
</dbReference>
<dbReference type="NCBIfam" id="NF002634">
    <property type="entry name" value="PRK02304.1-3"/>
    <property type="match status" value="1"/>
</dbReference>
<dbReference type="Proteomes" id="UP000319619">
    <property type="component" value="Unassembled WGS sequence"/>
</dbReference>
<evidence type="ECO:0000259" key="12">
    <source>
        <dbReference type="Pfam" id="PF00156"/>
    </source>
</evidence>
<keyword evidence="7 11" id="KW-0963">Cytoplasm</keyword>
<dbReference type="InterPro" id="IPR000836">
    <property type="entry name" value="PRTase_dom"/>
</dbReference>
<dbReference type="SUPFAM" id="SSF53271">
    <property type="entry name" value="PRTase-like"/>
    <property type="match status" value="1"/>
</dbReference>
<comment type="subcellular location">
    <subcellularLocation>
        <location evidence="3 11">Cytoplasm</location>
    </subcellularLocation>
</comment>
<gene>
    <name evidence="11" type="primary">apt</name>
    <name evidence="13" type="ORF">CEE37_00225</name>
</gene>
<evidence type="ECO:0000256" key="11">
    <source>
        <dbReference type="HAMAP-Rule" id="MF_00004"/>
    </source>
</evidence>
<evidence type="ECO:0000256" key="9">
    <source>
        <dbReference type="ARBA" id="ARBA00022679"/>
    </source>
</evidence>
<evidence type="ECO:0000256" key="6">
    <source>
        <dbReference type="ARBA" id="ARBA00011893"/>
    </source>
</evidence>
<dbReference type="EC" id="2.4.2.7" evidence="6 11"/>
<dbReference type="GO" id="GO:0005737">
    <property type="term" value="C:cytoplasm"/>
    <property type="evidence" value="ECO:0007669"/>
    <property type="project" value="UniProtKB-SubCell"/>
</dbReference>
<comment type="similarity">
    <text evidence="5 11">Belongs to the purine/pyrimidine phosphoribosyltransferase family.</text>
</comment>
<dbReference type="AlphaFoldDB" id="A0A532V578"/>
<dbReference type="GO" id="GO:0003999">
    <property type="term" value="F:adenine phosphoribosyltransferase activity"/>
    <property type="evidence" value="ECO:0007669"/>
    <property type="project" value="UniProtKB-UniRule"/>
</dbReference>
<dbReference type="EMBL" id="NJBN01000001">
    <property type="protein sequence ID" value="TKJ42137.1"/>
    <property type="molecule type" value="Genomic_DNA"/>
</dbReference>
<dbReference type="InterPro" id="IPR029057">
    <property type="entry name" value="PRTase-like"/>
</dbReference>
<evidence type="ECO:0000313" key="14">
    <source>
        <dbReference type="Proteomes" id="UP000319619"/>
    </source>
</evidence>
<protein>
    <recommendedName>
        <fullName evidence="6 11">Adenine phosphoribosyltransferase</fullName>
        <shortName evidence="11">APRT</shortName>
        <ecNumber evidence="6 11">2.4.2.7</ecNumber>
    </recommendedName>
</protein>
<comment type="function">
    <text evidence="2 11">Catalyzes a salvage reaction resulting in the formation of AMP, that is energically less costly than de novo synthesis.</text>
</comment>
<dbReference type="NCBIfam" id="TIGR01090">
    <property type="entry name" value="apt"/>
    <property type="match status" value="1"/>
</dbReference>
<evidence type="ECO:0000256" key="2">
    <source>
        <dbReference type="ARBA" id="ARBA00003968"/>
    </source>
</evidence>
<reference evidence="13 14" key="1">
    <citation type="submission" date="2017-06" db="EMBL/GenBank/DDBJ databases">
        <title>Novel microbial phyla capable of carbon fixation and sulfur reduction in deep-sea sediments.</title>
        <authorList>
            <person name="Huang J."/>
            <person name="Baker B."/>
            <person name="Wang Y."/>
        </authorList>
    </citation>
    <scope>NUCLEOTIDE SEQUENCE [LARGE SCALE GENOMIC DNA]</scope>
    <source>
        <strain evidence="13">B3_LCP</strain>
    </source>
</reference>
<evidence type="ECO:0000256" key="7">
    <source>
        <dbReference type="ARBA" id="ARBA00022490"/>
    </source>
</evidence>
<dbReference type="InterPro" id="IPR050054">
    <property type="entry name" value="UPRTase/APRTase"/>
</dbReference>
<dbReference type="InterPro" id="IPR005764">
    <property type="entry name" value="Ade_phspho_trans"/>
</dbReference>
<dbReference type="GO" id="GO:0044209">
    <property type="term" value="P:AMP salvage"/>
    <property type="evidence" value="ECO:0007669"/>
    <property type="project" value="UniProtKB-UniRule"/>
</dbReference>
<evidence type="ECO:0000256" key="8">
    <source>
        <dbReference type="ARBA" id="ARBA00022676"/>
    </source>
</evidence>
<comment type="pathway">
    <text evidence="4 11">Purine metabolism; AMP biosynthesis via salvage pathway; AMP from adenine: step 1/1.</text>
</comment>
<comment type="subunit">
    <text evidence="11">Homodimer.</text>
</comment>
<comment type="caution">
    <text evidence="13">The sequence shown here is derived from an EMBL/GenBank/DDBJ whole genome shotgun (WGS) entry which is preliminary data.</text>
</comment>
<comment type="catalytic activity">
    <reaction evidence="1 11">
        <text>AMP + diphosphate = 5-phospho-alpha-D-ribose 1-diphosphate + adenine</text>
        <dbReference type="Rhea" id="RHEA:16609"/>
        <dbReference type="ChEBI" id="CHEBI:16708"/>
        <dbReference type="ChEBI" id="CHEBI:33019"/>
        <dbReference type="ChEBI" id="CHEBI:58017"/>
        <dbReference type="ChEBI" id="CHEBI:456215"/>
        <dbReference type="EC" id="2.4.2.7"/>
    </reaction>
</comment>
<evidence type="ECO:0000256" key="3">
    <source>
        <dbReference type="ARBA" id="ARBA00004496"/>
    </source>
</evidence>
<evidence type="ECO:0000256" key="1">
    <source>
        <dbReference type="ARBA" id="ARBA00000868"/>
    </source>
</evidence>
<dbReference type="Pfam" id="PF00156">
    <property type="entry name" value="Pribosyltran"/>
    <property type="match status" value="1"/>
</dbReference>
<dbReference type="UniPathway" id="UPA00588">
    <property type="reaction ID" value="UER00646"/>
</dbReference>
<sequence>MNNLKNLIRNVPDFPKEGIGFKDITTLLKNPDGFKESVRQMWEPFKDDGVQKIAGIESRGFIFGAAMAYEHGIGFIPFRKPGKLPAETVSESYELEYGTDSVEMHIDAVQKGERVLIVDDLLATGGTAAACCNLVEKLGGVVVGLSLLIELSFIPGREKLGGRKINVLIDYDSE</sequence>
<dbReference type="PANTHER" id="PTHR32315">
    <property type="entry name" value="ADENINE PHOSPHORIBOSYLTRANSFERASE"/>
    <property type="match status" value="1"/>
</dbReference>
<dbReference type="GO" id="GO:0006168">
    <property type="term" value="P:adenine salvage"/>
    <property type="evidence" value="ECO:0007669"/>
    <property type="project" value="InterPro"/>
</dbReference>
<dbReference type="NCBIfam" id="NF002636">
    <property type="entry name" value="PRK02304.1-5"/>
    <property type="match status" value="1"/>
</dbReference>
<dbReference type="HAMAP" id="MF_00004">
    <property type="entry name" value="Aden_phosphoribosyltr"/>
    <property type="match status" value="1"/>
</dbReference>
<dbReference type="FunFam" id="3.40.50.2020:FF:000021">
    <property type="entry name" value="Adenine phosphoribosyltransferase"/>
    <property type="match status" value="1"/>
</dbReference>
<keyword evidence="10 11" id="KW-0660">Purine salvage</keyword>